<gene>
    <name evidence="2" type="ORF">NMK_2211</name>
</gene>
<keyword evidence="3" id="KW-1185">Reference proteome</keyword>
<dbReference type="Proteomes" id="UP000245081">
    <property type="component" value="Unassembled WGS sequence"/>
</dbReference>
<accession>A0A2R5F8P1</accession>
<dbReference type="EMBL" id="BDOQ01000008">
    <property type="protein sequence ID" value="GBG14612.1"/>
    <property type="molecule type" value="Genomic_DNA"/>
</dbReference>
<evidence type="ECO:0000313" key="3">
    <source>
        <dbReference type="Proteomes" id="UP000245081"/>
    </source>
</evidence>
<protein>
    <submittedName>
        <fullName evidence="2">Regulator</fullName>
    </submittedName>
</protein>
<proteinExistence type="predicted"/>
<dbReference type="AlphaFoldDB" id="A0A2R5F8P1"/>
<dbReference type="RefSeq" id="WP_109015802.1">
    <property type="nucleotide sequence ID" value="NZ_BDOQ01000008.1"/>
</dbReference>
<name>A0A2R5F8P1_9PROT</name>
<keyword evidence="1" id="KW-0472">Membrane</keyword>
<keyword evidence="1" id="KW-1133">Transmembrane helix</keyword>
<keyword evidence="1" id="KW-0812">Transmembrane</keyword>
<sequence length="166" mass="18316">MSNKFDQKKLAATFRQAGETQRNILGALPGVPWMVAVLFTLMLGVSGLAVSKARTVVADLHGVESAKQAVAYKLNKTPLTDAEYRNVLDWYQRLHPEVTFEVVKEGGLQVSIKDGAKHSDWLYALSALQSRDSDVLWEAQSFCVGRCQSASAVAIIKGYRQKMAQE</sequence>
<comment type="caution">
    <text evidence="2">The sequence shown here is derived from an EMBL/GenBank/DDBJ whole genome shotgun (WGS) entry which is preliminary data.</text>
</comment>
<feature type="transmembrane region" description="Helical" evidence="1">
    <location>
        <begin position="31"/>
        <end position="50"/>
    </location>
</feature>
<organism evidence="2 3">
    <name type="scientific">Novimethylophilus kurashikiensis</name>
    <dbReference type="NCBI Taxonomy" id="1825523"/>
    <lineage>
        <taxon>Bacteria</taxon>
        <taxon>Pseudomonadati</taxon>
        <taxon>Pseudomonadota</taxon>
        <taxon>Betaproteobacteria</taxon>
        <taxon>Nitrosomonadales</taxon>
        <taxon>Methylophilaceae</taxon>
        <taxon>Novimethylophilus</taxon>
    </lineage>
</organism>
<reference evidence="2 3" key="1">
    <citation type="journal article" date="2018" name="Environ. Microbiol.">
        <title>Isolation and genomic characterization of Novimethylophilus kurashikiensis gen. nov. sp. nov., a new lanthanide-dependent methylotrophic species of Methylophilaceae.</title>
        <authorList>
            <person name="Lv H."/>
            <person name="Sahin N."/>
            <person name="Tani A."/>
        </authorList>
    </citation>
    <scope>NUCLEOTIDE SEQUENCE [LARGE SCALE GENOMIC DNA]</scope>
    <source>
        <strain evidence="2 3">La2-4</strain>
    </source>
</reference>
<evidence type="ECO:0000256" key="1">
    <source>
        <dbReference type="SAM" id="Phobius"/>
    </source>
</evidence>
<evidence type="ECO:0000313" key="2">
    <source>
        <dbReference type="EMBL" id="GBG14612.1"/>
    </source>
</evidence>